<dbReference type="SMART" id="SM01012">
    <property type="entry name" value="ANTAR"/>
    <property type="match status" value="1"/>
</dbReference>
<dbReference type="GO" id="GO:0003723">
    <property type="term" value="F:RNA binding"/>
    <property type="evidence" value="ECO:0007669"/>
    <property type="project" value="InterPro"/>
</dbReference>
<evidence type="ECO:0000313" key="5">
    <source>
        <dbReference type="EMBL" id="OKA09001.1"/>
    </source>
</evidence>
<accession>A0A154MM88</accession>
<dbReference type="EMBL" id="LOBU02000009">
    <property type="protein sequence ID" value="OKA09001.1"/>
    <property type="molecule type" value="Genomic_DNA"/>
</dbReference>
<dbReference type="Proteomes" id="UP000186883">
    <property type="component" value="Unassembled WGS sequence"/>
</dbReference>
<evidence type="ECO:0000256" key="2">
    <source>
        <dbReference type="ARBA" id="ARBA00023163"/>
    </source>
</evidence>
<dbReference type="RefSeq" id="WP_061982776.1">
    <property type="nucleotide sequence ID" value="NZ_FOPQ01000020.1"/>
</dbReference>
<gene>
    <name evidence="5" type="ORF">ATP06_0209760</name>
    <name evidence="4" type="ORF">AVL48_31035</name>
</gene>
<dbReference type="Proteomes" id="UP000076321">
    <property type="component" value="Unassembled WGS sequence"/>
</dbReference>
<evidence type="ECO:0000313" key="7">
    <source>
        <dbReference type="Proteomes" id="UP000186883"/>
    </source>
</evidence>
<keyword evidence="2" id="KW-0804">Transcription</keyword>
<dbReference type="AlphaFoldDB" id="A0A154MM88"/>
<dbReference type="InterPro" id="IPR036388">
    <property type="entry name" value="WH-like_DNA-bd_sf"/>
</dbReference>
<dbReference type="Gene3D" id="3.30.450.40">
    <property type="match status" value="1"/>
</dbReference>
<evidence type="ECO:0000313" key="4">
    <source>
        <dbReference type="EMBL" id="KZB85391.1"/>
    </source>
</evidence>
<evidence type="ECO:0000256" key="1">
    <source>
        <dbReference type="ARBA" id="ARBA00023015"/>
    </source>
</evidence>
<dbReference type="OrthoDB" id="7466251at2"/>
<dbReference type="InterPro" id="IPR029016">
    <property type="entry name" value="GAF-like_dom_sf"/>
</dbReference>
<dbReference type="InterPro" id="IPR005561">
    <property type="entry name" value="ANTAR"/>
</dbReference>
<keyword evidence="1" id="KW-0805">Transcription regulation</keyword>
<dbReference type="Pfam" id="PF03861">
    <property type="entry name" value="ANTAR"/>
    <property type="match status" value="1"/>
</dbReference>
<dbReference type="EMBL" id="LQCI01000011">
    <property type="protein sequence ID" value="KZB85391.1"/>
    <property type="molecule type" value="Genomic_DNA"/>
</dbReference>
<organism evidence="4 6">
    <name type="scientific">Amycolatopsis regifaucium</name>
    <dbReference type="NCBI Taxonomy" id="546365"/>
    <lineage>
        <taxon>Bacteria</taxon>
        <taxon>Bacillati</taxon>
        <taxon>Actinomycetota</taxon>
        <taxon>Actinomycetes</taxon>
        <taxon>Pseudonocardiales</taxon>
        <taxon>Pseudonocardiaceae</taxon>
        <taxon>Amycolatopsis</taxon>
    </lineage>
</organism>
<dbReference type="Gene3D" id="1.10.10.10">
    <property type="entry name" value="Winged helix-like DNA-binding domain superfamily/Winged helix DNA-binding domain"/>
    <property type="match status" value="1"/>
</dbReference>
<sequence>MTTPDDVETVLAHLHRAAEEGQHLGAVASLRIAEPLGLDALTIDLINSTGTLELVWCDPADGPGHDLDNLQYTLGDGPTLEAVQQGYTVSEPDLVATDQARWPLFLPAAMQSAARAVIAAPLRADDGTFGALTGYRATPGAMTASQSHDFHRVRDGLLPLLMRSAPIPATGASGDGDGLRRYRAEVQQAAGVLATALAIPPDQALARLRAHAFRHDRSLTDLARDALTRRLRLD</sequence>
<keyword evidence="7" id="KW-1185">Reference proteome</keyword>
<name>A0A154MM88_9PSEU</name>
<evidence type="ECO:0000313" key="6">
    <source>
        <dbReference type="Proteomes" id="UP000076321"/>
    </source>
</evidence>
<reference evidence="4 6" key="1">
    <citation type="submission" date="2015-12" db="EMBL/GenBank/DDBJ databases">
        <title>Amycolatopsis regifaucium genome sequencing and assembly.</title>
        <authorList>
            <person name="Mayilraj S."/>
        </authorList>
    </citation>
    <scope>NUCLEOTIDE SEQUENCE [LARGE SCALE GENOMIC DNA]</scope>
    <source>
        <strain evidence="4 6">GY080</strain>
    </source>
</reference>
<evidence type="ECO:0000259" key="3">
    <source>
        <dbReference type="SMART" id="SM01012"/>
    </source>
</evidence>
<dbReference type="SUPFAM" id="SSF55781">
    <property type="entry name" value="GAF domain-like"/>
    <property type="match status" value="1"/>
</dbReference>
<feature type="domain" description="ANTAR" evidence="3">
    <location>
        <begin position="163"/>
        <end position="227"/>
    </location>
</feature>
<reference evidence="5 7" key="2">
    <citation type="submission" date="2016-11" db="EMBL/GenBank/DDBJ databases">
        <title>Genome sequencing of Amycolatopsis regifaucium.</title>
        <authorList>
            <person name="Mayilraj S."/>
            <person name="Kaur N."/>
        </authorList>
    </citation>
    <scope>NUCLEOTIDE SEQUENCE [LARGE SCALE GENOMIC DNA]</scope>
    <source>
        <strain evidence="5 7">GY080</strain>
    </source>
</reference>
<comment type="caution">
    <text evidence="4">The sequence shown here is derived from an EMBL/GenBank/DDBJ whole genome shotgun (WGS) entry which is preliminary data.</text>
</comment>
<proteinExistence type="predicted"/>
<protein>
    <recommendedName>
        <fullName evidence="3">ANTAR domain-containing protein</fullName>
    </recommendedName>
</protein>